<dbReference type="VEuPathDB" id="FungiDB:F503_01547"/>
<name>S3BTS0_OPHP1</name>
<protein>
    <submittedName>
        <fullName evidence="3">Ypl245w-like protein</fullName>
    </submittedName>
</protein>
<feature type="region of interest" description="Disordered" evidence="1">
    <location>
        <begin position="133"/>
        <end position="157"/>
    </location>
</feature>
<dbReference type="SUPFAM" id="SSF52540">
    <property type="entry name" value="P-loop containing nucleoside triphosphate hydrolases"/>
    <property type="match status" value="1"/>
</dbReference>
<dbReference type="eggNOG" id="ENOG502QRC1">
    <property type="taxonomic scope" value="Eukaryota"/>
</dbReference>
<dbReference type="EMBL" id="KE148173">
    <property type="protein sequence ID" value="EPE02806.1"/>
    <property type="molecule type" value="Genomic_DNA"/>
</dbReference>
<dbReference type="Gene3D" id="3.40.50.300">
    <property type="entry name" value="P-loop containing nucleotide triphosphate hydrolases"/>
    <property type="match status" value="1"/>
</dbReference>
<dbReference type="InterPro" id="IPR027417">
    <property type="entry name" value="P-loop_NTPase"/>
</dbReference>
<dbReference type="OMA" id="LRMGSYW"/>
<dbReference type="Proteomes" id="UP000016923">
    <property type="component" value="Unassembled WGS sequence"/>
</dbReference>
<evidence type="ECO:0000259" key="2">
    <source>
        <dbReference type="SMART" id="SM00382"/>
    </source>
</evidence>
<sequence>MPPKSGRVAKQVQTATRRSSRNKGIAVRLQKHQGQNNEKEDQQAEEEERLHERDLVVANDKRDNDAIAKLSNVHLSEEQQKLRDRVLEFCRDSLRLFNETQRPSVFVIQGDAGTGKSVVLNALFNELQRQARVTAGGQTKGDEDDADEDENNDGDSLASTENYLVVNHPEMLKLYHRISAQFPYIRKSDLERPTSLINRLQKERPHGRDSVGLADVILVDEAHLLLSRKNAYKRFFGDNQLEELLKLSKVLVIVFDSKQSLRFDAFWNDAKLEEYLGGGGTALSVVRHQLQEQFRVAAAPDMQRWIQALSVERQVLPRPTNDAARRAAGDAHAFDFQIYEDAGELYRDLMQRNDEHGGGCRLLSTYDWPYRLPKPGQGGTAQKVWYVECGSFRIPWDKYLPQIREPWSEQPDTYHYCGSVYTIQGFDLTYAGVILGPSIGYDTATNSVIVRHDRYEDHAAFIGRKNDETAAADKERIVLNSVNVLLTRGVRGLYLYAYDPVLRKRLLAC</sequence>
<dbReference type="InterPro" id="IPR018647">
    <property type="entry name" value="SLFN_3-like_DNA/RNA_helicase"/>
</dbReference>
<feature type="domain" description="AAA+ ATPase" evidence="2">
    <location>
        <begin position="102"/>
        <end position="344"/>
    </location>
</feature>
<dbReference type="HOGENOM" id="CLU_009521_0_0_1"/>
<feature type="region of interest" description="Disordered" evidence="1">
    <location>
        <begin position="1"/>
        <end position="54"/>
    </location>
</feature>
<evidence type="ECO:0000256" key="1">
    <source>
        <dbReference type="SAM" id="MobiDB-lite"/>
    </source>
</evidence>
<dbReference type="SMART" id="SM00382">
    <property type="entry name" value="AAA"/>
    <property type="match status" value="1"/>
</dbReference>
<dbReference type="InterPro" id="IPR003593">
    <property type="entry name" value="AAA+_ATPase"/>
</dbReference>
<keyword evidence="4" id="KW-1185">Reference proteome</keyword>
<evidence type="ECO:0000313" key="4">
    <source>
        <dbReference type="Proteomes" id="UP000016923"/>
    </source>
</evidence>
<accession>S3BTS0</accession>
<gene>
    <name evidence="3" type="ORF">F503_01547</name>
</gene>
<feature type="compositionally biased region" description="Acidic residues" evidence="1">
    <location>
        <begin position="142"/>
        <end position="153"/>
    </location>
</feature>
<dbReference type="Pfam" id="PF09848">
    <property type="entry name" value="SLFN-g3_helicase"/>
    <property type="match status" value="1"/>
</dbReference>
<dbReference type="AlphaFoldDB" id="S3BTS0"/>
<reference evidence="3 4" key="1">
    <citation type="journal article" date="2013" name="BMC Genomics">
        <title>The genome and transcriptome of the pine saprophyte Ophiostoma piceae, and a comparison with the bark beetle-associated pine pathogen Grosmannia clavigera.</title>
        <authorList>
            <person name="Haridas S."/>
            <person name="Wang Y."/>
            <person name="Lim L."/>
            <person name="Massoumi Alamouti S."/>
            <person name="Jackman S."/>
            <person name="Docking R."/>
            <person name="Robertson G."/>
            <person name="Birol I."/>
            <person name="Bohlmann J."/>
            <person name="Breuil C."/>
        </authorList>
    </citation>
    <scope>NUCLEOTIDE SEQUENCE [LARGE SCALE GENOMIC DNA]</scope>
    <source>
        <strain evidence="3 4">UAMH 11346</strain>
    </source>
</reference>
<evidence type="ECO:0000313" key="3">
    <source>
        <dbReference type="EMBL" id="EPE02806.1"/>
    </source>
</evidence>
<organism evidence="3 4">
    <name type="scientific">Ophiostoma piceae (strain UAMH 11346)</name>
    <name type="common">Sap stain fungus</name>
    <dbReference type="NCBI Taxonomy" id="1262450"/>
    <lineage>
        <taxon>Eukaryota</taxon>
        <taxon>Fungi</taxon>
        <taxon>Dikarya</taxon>
        <taxon>Ascomycota</taxon>
        <taxon>Pezizomycotina</taxon>
        <taxon>Sordariomycetes</taxon>
        <taxon>Sordariomycetidae</taxon>
        <taxon>Ophiostomatales</taxon>
        <taxon>Ophiostomataceae</taxon>
        <taxon>Ophiostoma</taxon>
    </lineage>
</organism>
<proteinExistence type="predicted"/>
<feature type="compositionally biased region" description="Basic and acidic residues" evidence="1">
    <location>
        <begin position="37"/>
        <end position="54"/>
    </location>
</feature>
<dbReference type="OrthoDB" id="411123at2759"/>